<protein>
    <submittedName>
        <fullName evidence="4">DNA-binding SARP family transcriptional activator/tetratricopeptide (TPR) repeat protein/DNA-binding XRE family transcriptional regulator</fullName>
    </submittedName>
</protein>
<comment type="caution">
    <text evidence="4">The sequence shown here is derived from an EMBL/GenBank/DDBJ whole genome shotgun (WGS) entry which is preliminary data.</text>
</comment>
<dbReference type="SUPFAM" id="SSF46894">
    <property type="entry name" value="C-terminal effector domain of the bipartite response regulators"/>
    <property type="match status" value="1"/>
</dbReference>
<dbReference type="Gene3D" id="1.10.10.10">
    <property type="entry name" value="Winged helix-like DNA-binding domain superfamily/Winged helix DNA-binding domain"/>
    <property type="match status" value="1"/>
</dbReference>
<dbReference type="PROSITE" id="PS50943">
    <property type="entry name" value="HTH_CROC1"/>
    <property type="match status" value="1"/>
</dbReference>
<dbReference type="RefSeq" id="WP_179659476.1">
    <property type="nucleotide sequence ID" value="NZ_JACBZR010000001.1"/>
</dbReference>
<dbReference type="CDD" id="cd00093">
    <property type="entry name" value="HTH_XRE"/>
    <property type="match status" value="1"/>
</dbReference>
<evidence type="ECO:0000313" key="4">
    <source>
        <dbReference type="EMBL" id="NYI79130.1"/>
    </source>
</evidence>
<dbReference type="InterPro" id="IPR003593">
    <property type="entry name" value="AAA+_ATPase"/>
</dbReference>
<dbReference type="GO" id="GO:0006355">
    <property type="term" value="P:regulation of DNA-templated transcription"/>
    <property type="evidence" value="ECO:0007669"/>
    <property type="project" value="InterPro"/>
</dbReference>
<name>A0A7Z0ITP2_9ACTN</name>
<organism evidence="4 5">
    <name type="scientific">Nocardioides panzhihuensis</name>
    <dbReference type="NCBI Taxonomy" id="860243"/>
    <lineage>
        <taxon>Bacteria</taxon>
        <taxon>Bacillati</taxon>
        <taxon>Actinomycetota</taxon>
        <taxon>Actinomycetes</taxon>
        <taxon>Propionibacteriales</taxon>
        <taxon>Nocardioidaceae</taxon>
        <taxon>Nocardioides</taxon>
    </lineage>
</organism>
<evidence type="ECO:0000259" key="3">
    <source>
        <dbReference type="PROSITE" id="PS50943"/>
    </source>
</evidence>
<dbReference type="InterPro" id="IPR010982">
    <property type="entry name" value="Lambda_DNA-bd_dom_sf"/>
</dbReference>
<dbReference type="Proteomes" id="UP000564496">
    <property type="component" value="Unassembled WGS sequence"/>
</dbReference>
<dbReference type="SMART" id="SM00028">
    <property type="entry name" value="TPR"/>
    <property type="match status" value="5"/>
</dbReference>
<evidence type="ECO:0000256" key="2">
    <source>
        <dbReference type="ARBA" id="ARBA00023163"/>
    </source>
</evidence>
<evidence type="ECO:0000256" key="1">
    <source>
        <dbReference type="ARBA" id="ARBA00023015"/>
    </source>
</evidence>
<dbReference type="SMART" id="SM01043">
    <property type="entry name" value="BTAD"/>
    <property type="match status" value="1"/>
</dbReference>
<dbReference type="InterPro" id="IPR011990">
    <property type="entry name" value="TPR-like_helical_dom_sf"/>
</dbReference>
<dbReference type="AlphaFoldDB" id="A0A7Z0ITP2"/>
<dbReference type="SMART" id="SM00530">
    <property type="entry name" value="HTH_XRE"/>
    <property type="match status" value="1"/>
</dbReference>
<gene>
    <name evidence="4" type="ORF">BJ988_003778</name>
</gene>
<dbReference type="SUPFAM" id="SSF47413">
    <property type="entry name" value="lambda repressor-like DNA-binding domains"/>
    <property type="match status" value="1"/>
</dbReference>
<keyword evidence="1" id="KW-0805">Transcription regulation</keyword>
<dbReference type="InterPro" id="IPR019734">
    <property type="entry name" value="TPR_rpt"/>
</dbReference>
<dbReference type="Gene3D" id="3.40.50.300">
    <property type="entry name" value="P-loop containing nucleotide triphosphate hydrolases"/>
    <property type="match status" value="1"/>
</dbReference>
<dbReference type="SUPFAM" id="SSF48452">
    <property type="entry name" value="TPR-like"/>
    <property type="match status" value="2"/>
</dbReference>
<reference evidence="4 5" key="1">
    <citation type="submission" date="2020-07" db="EMBL/GenBank/DDBJ databases">
        <title>Sequencing the genomes of 1000 actinobacteria strains.</title>
        <authorList>
            <person name="Klenk H.-P."/>
        </authorList>
    </citation>
    <scope>NUCLEOTIDE SEQUENCE [LARGE SCALE GENOMIC DNA]</scope>
    <source>
        <strain evidence="4 5">DSM 26487</strain>
    </source>
</reference>
<proteinExistence type="predicted"/>
<dbReference type="InterPro" id="IPR027417">
    <property type="entry name" value="P-loop_NTPase"/>
</dbReference>
<keyword evidence="5" id="KW-1185">Reference proteome</keyword>
<dbReference type="GO" id="GO:0003677">
    <property type="term" value="F:DNA binding"/>
    <property type="evidence" value="ECO:0007669"/>
    <property type="project" value="UniProtKB-KW"/>
</dbReference>
<dbReference type="InterPro" id="IPR005158">
    <property type="entry name" value="BTAD"/>
</dbReference>
<dbReference type="PANTHER" id="PTHR35807">
    <property type="entry name" value="TRANSCRIPTIONAL REGULATOR REDD-RELATED"/>
    <property type="match status" value="1"/>
</dbReference>
<dbReference type="SMART" id="SM00382">
    <property type="entry name" value="AAA"/>
    <property type="match status" value="1"/>
</dbReference>
<dbReference type="Gene3D" id="1.10.260.40">
    <property type="entry name" value="lambda repressor-like DNA-binding domains"/>
    <property type="match status" value="1"/>
</dbReference>
<keyword evidence="2" id="KW-0804">Transcription</keyword>
<accession>A0A7Z0ITP2</accession>
<dbReference type="EMBL" id="JACBZR010000001">
    <property type="protein sequence ID" value="NYI79130.1"/>
    <property type="molecule type" value="Genomic_DNA"/>
</dbReference>
<dbReference type="InterPro" id="IPR016032">
    <property type="entry name" value="Sig_transdc_resp-reg_C-effctor"/>
</dbReference>
<dbReference type="SUPFAM" id="SSF52540">
    <property type="entry name" value="P-loop containing nucleoside triphosphate hydrolases"/>
    <property type="match status" value="1"/>
</dbReference>
<dbReference type="PRINTS" id="PR00364">
    <property type="entry name" value="DISEASERSIST"/>
</dbReference>
<keyword evidence="4" id="KW-0238">DNA-binding</keyword>
<evidence type="ECO:0000313" key="5">
    <source>
        <dbReference type="Proteomes" id="UP000564496"/>
    </source>
</evidence>
<dbReference type="InterPro" id="IPR051677">
    <property type="entry name" value="AfsR-DnrI-RedD_regulator"/>
</dbReference>
<sequence length="1066" mass="114492">MRLEGLLGIRLRLLREERSLTQGALAEAAGVSVASIRDLEQGRTRRPRAASLRALARALDLTPEEAAEFTEAPAPSRDAEDSAVVSVSVLGPTLVVRDGVALDLPEQVGLLLRRLALDPGEKVGRDELLDLLWPELTSDAAGKRMAQLLRRLRALVAPITVTHDGNALGLDATPEELDLVRFRELAADADLDTLTEAVRLWRGRPDRFEEAPWLSSSVENEYVAVALRWAGLSVAEGQAIEALPVVSELARLRPLDEPLWAAYVKVLAAAGRQAEALAAYETVRSVLAEELGLDPSPVLEDVRQGTLEGRWHARRPTLVEGARRRDVPREVPAAPALIGREAELATLTAGLGEDGGAAVLVTGPAGSGKSTLALTAAARLTDDFPDGQLYADLHGVSGEAVAPGLVLRRFLRSLGLSGQQIPTDDADAAALLRSELSDRRMLIVLDSVDSPGQVVPLLPGLGESRTILTSRHRLPALAGMIDLGRQIHLGELSIEASVALVGAIVGAERVAAAPRASESLALACGRLPLALRIAAARLLSRPEWSIETYADRLSASSHRLAELAVGEVSVAASLEISYSAMPAEVQRAFRLCSLISAYDFDPAPAGAVLARDPETAQRLLEDLVDANMLQTVVSEDGVGRYHYHDLLRLHAGDLAAADLEQQEAQGRLADWLLDTTVSAADTTYPGRLRALEIEPSPGSRFDSADDARTWLDHEAQLLIAFVKQAGADPQQRHYAWKLVDQSRIHYRTRLDVTTYLDLMTVGAEAAMLEGEVRAEAFLRTLRVDVLGVLGRMDEAWAESDRARTLLDTSGWRKGQAFAAIVDGHRHRVADSGREAESAYARALEILGEAPGTEGLRAWAHQALGIACTQQGRFEEGRRHHLVAVELSEVQGSATPLELSTLAAAERALGLLDSASARLESALAQATRNRSPFAEANALEELSLLALVRGDHASALELADRAHLTARAHGDVRFVASTACSYAAALYATGSLRDAAETYEYAVRLSHTHVASFTETRARVGLAQALHAEGDHEAARTHAAKGRQLAVEHGFAPLRHEADRALELLGD</sequence>
<feature type="domain" description="HTH cro/C1-type" evidence="3">
    <location>
        <begin position="11"/>
        <end position="66"/>
    </location>
</feature>
<dbReference type="PANTHER" id="PTHR35807:SF1">
    <property type="entry name" value="TRANSCRIPTIONAL REGULATOR REDD"/>
    <property type="match status" value="1"/>
</dbReference>
<dbReference type="GO" id="GO:0043531">
    <property type="term" value="F:ADP binding"/>
    <property type="evidence" value="ECO:0007669"/>
    <property type="project" value="InterPro"/>
</dbReference>
<dbReference type="Gene3D" id="1.25.40.10">
    <property type="entry name" value="Tetratricopeptide repeat domain"/>
    <property type="match status" value="3"/>
</dbReference>
<dbReference type="InterPro" id="IPR036388">
    <property type="entry name" value="WH-like_DNA-bd_sf"/>
</dbReference>
<dbReference type="Pfam" id="PF13560">
    <property type="entry name" value="HTH_31"/>
    <property type="match status" value="1"/>
</dbReference>
<dbReference type="InterPro" id="IPR001387">
    <property type="entry name" value="Cro/C1-type_HTH"/>
</dbReference>
<dbReference type="Pfam" id="PF03704">
    <property type="entry name" value="BTAD"/>
    <property type="match status" value="1"/>
</dbReference>